<feature type="compositionally biased region" description="Basic and acidic residues" evidence="1">
    <location>
        <begin position="43"/>
        <end position="57"/>
    </location>
</feature>
<evidence type="ECO:0000313" key="2">
    <source>
        <dbReference type="EMBL" id="CAK0901744.1"/>
    </source>
</evidence>
<reference evidence="2" key="1">
    <citation type="submission" date="2023-10" db="EMBL/GenBank/DDBJ databases">
        <authorList>
            <person name="Chen Y."/>
            <person name="Shah S."/>
            <person name="Dougan E. K."/>
            <person name="Thang M."/>
            <person name="Chan C."/>
        </authorList>
    </citation>
    <scope>NUCLEOTIDE SEQUENCE [LARGE SCALE GENOMIC DNA]</scope>
</reference>
<dbReference type="Proteomes" id="UP001189429">
    <property type="component" value="Unassembled WGS sequence"/>
</dbReference>
<gene>
    <name evidence="2" type="ORF">PCOR1329_LOCUS78601</name>
</gene>
<evidence type="ECO:0000313" key="3">
    <source>
        <dbReference type="Proteomes" id="UP001189429"/>
    </source>
</evidence>
<dbReference type="EMBL" id="CAUYUJ010020973">
    <property type="protein sequence ID" value="CAK0901744.1"/>
    <property type="molecule type" value="Genomic_DNA"/>
</dbReference>
<organism evidence="2 3">
    <name type="scientific">Prorocentrum cordatum</name>
    <dbReference type="NCBI Taxonomy" id="2364126"/>
    <lineage>
        <taxon>Eukaryota</taxon>
        <taxon>Sar</taxon>
        <taxon>Alveolata</taxon>
        <taxon>Dinophyceae</taxon>
        <taxon>Prorocentrales</taxon>
        <taxon>Prorocentraceae</taxon>
        <taxon>Prorocentrum</taxon>
    </lineage>
</organism>
<comment type="caution">
    <text evidence="2">The sequence shown here is derived from an EMBL/GenBank/DDBJ whole genome shotgun (WGS) entry which is preliminary data.</text>
</comment>
<name>A0ABN9XSR4_9DINO</name>
<keyword evidence="3" id="KW-1185">Reference proteome</keyword>
<feature type="compositionally biased region" description="Acidic residues" evidence="1">
    <location>
        <begin position="58"/>
        <end position="70"/>
    </location>
</feature>
<evidence type="ECO:0000256" key="1">
    <source>
        <dbReference type="SAM" id="MobiDB-lite"/>
    </source>
</evidence>
<proteinExistence type="predicted"/>
<accession>A0ABN9XSR4</accession>
<protein>
    <submittedName>
        <fullName evidence="2">Uncharacterized protein</fullName>
    </submittedName>
</protein>
<feature type="region of interest" description="Disordered" evidence="1">
    <location>
        <begin position="43"/>
        <end position="99"/>
    </location>
</feature>
<sequence>MHRNPAGRSACVHQTSQISALICAELDQHCAATQAARMRARRADEVLLPSTERRASEGDDEEEGDAEEEGEAKGIGWGGGEVEKGNGNRLLSADIPAKS</sequence>